<evidence type="ECO:0000256" key="1">
    <source>
        <dbReference type="SAM" id="MobiDB-lite"/>
    </source>
</evidence>
<name>A0A4S8N7J1_9ACTN</name>
<organism evidence="3 4">
    <name type="scientific">Nocardioides caeni</name>
    <dbReference type="NCBI Taxonomy" id="574700"/>
    <lineage>
        <taxon>Bacteria</taxon>
        <taxon>Bacillati</taxon>
        <taxon>Actinomycetota</taxon>
        <taxon>Actinomycetes</taxon>
        <taxon>Propionibacteriales</taxon>
        <taxon>Nocardioidaceae</taxon>
        <taxon>Nocardioides</taxon>
    </lineage>
</organism>
<evidence type="ECO:0000313" key="3">
    <source>
        <dbReference type="EMBL" id="THV12190.1"/>
    </source>
</evidence>
<feature type="region of interest" description="Disordered" evidence="1">
    <location>
        <begin position="205"/>
        <end position="249"/>
    </location>
</feature>
<dbReference type="RefSeq" id="WP_136563242.1">
    <property type="nucleotide sequence ID" value="NZ_BAABLS010000004.1"/>
</dbReference>
<feature type="transmembrane region" description="Helical" evidence="2">
    <location>
        <begin position="20"/>
        <end position="43"/>
    </location>
</feature>
<reference evidence="3 4" key="1">
    <citation type="journal article" date="2009" name="Int. J. Syst. Evol. Microbiol.">
        <title>Nocardioides caeni sp. nov., isolated from wastewater.</title>
        <authorList>
            <person name="Yoon J.H."/>
            <person name="Kang S.J."/>
            <person name="Park S."/>
            <person name="Kim W."/>
            <person name="Oh T.K."/>
        </authorList>
    </citation>
    <scope>NUCLEOTIDE SEQUENCE [LARGE SCALE GENOMIC DNA]</scope>
    <source>
        <strain evidence="3 4">DSM 23134</strain>
    </source>
</reference>
<keyword evidence="2" id="KW-0472">Membrane</keyword>
<keyword evidence="4" id="KW-1185">Reference proteome</keyword>
<keyword evidence="2" id="KW-0812">Transmembrane</keyword>
<comment type="caution">
    <text evidence="3">The sequence shown here is derived from an EMBL/GenBank/DDBJ whole genome shotgun (WGS) entry which is preliminary data.</text>
</comment>
<feature type="compositionally biased region" description="Low complexity" evidence="1">
    <location>
        <begin position="232"/>
        <end position="249"/>
    </location>
</feature>
<sequence>MTADDDRRPASRGGRSRGRWTVLGLLLGVLVASLVVSGLVLLVNGAGSSIGDRLSSVQDPPTDDSRDREEALAAGRTFVQRFYTYDPSMLAEDGTMPAYAEVGDLMSAKFAGVFEETRQIAEYTVREEGVGQKAVVYAVGVTAIDEDSATLIVGGTTTTSYPASAKESETERVDFPPQILRAEVTLVKVEGRWLVDTLAVFGTEGPALGEEPLGEEGVPLPSESATPEGEGTDPATPAAPGETATEGAS</sequence>
<accession>A0A4S8N7J1</accession>
<gene>
    <name evidence="3" type="ORF">E9934_12665</name>
</gene>
<protein>
    <recommendedName>
        <fullName evidence="5">Mce-associated membrane protein</fullName>
    </recommendedName>
</protein>
<evidence type="ECO:0000313" key="4">
    <source>
        <dbReference type="Proteomes" id="UP000307087"/>
    </source>
</evidence>
<proteinExistence type="predicted"/>
<feature type="compositionally biased region" description="Low complexity" evidence="1">
    <location>
        <begin position="205"/>
        <end position="223"/>
    </location>
</feature>
<dbReference type="EMBL" id="STGW01000007">
    <property type="protein sequence ID" value="THV12190.1"/>
    <property type="molecule type" value="Genomic_DNA"/>
</dbReference>
<dbReference type="Proteomes" id="UP000307087">
    <property type="component" value="Unassembled WGS sequence"/>
</dbReference>
<evidence type="ECO:0000256" key="2">
    <source>
        <dbReference type="SAM" id="Phobius"/>
    </source>
</evidence>
<dbReference type="AlphaFoldDB" id="A0A4S8N7J1"/>
<keyword evidence="2" id="KW-1133">Transmembrane helix</keyword>
<dbReference type="OrthoDB" id="3746626at2"/>
<evidence type="ECO:0008006" key="5">
    <source>
        <dbReference type="Google" id="ProtNLM"/>
    </source>
</evidence>